<reference evidence="2 3" key="1">
    <citation type="journal article" date="2011" name="Int. J. Syst. Evol. Microbiol.">
        <title>Hymenobacter yonginensis sp. nov., isolated from a mesotrophic artificial lake.</title>
        <authorList>
            <person name="Joung Y."/>
            <person name="Cho S.H."/>
            <person name="Kim H."/>
            <person name="Kim S.B."/>
            <person name="Joh K."/>
        </authorList>
    </citation>
    <scope>NUCLEOTIDE SEQUENCE [LARGE SCALE GENOMIC DNA]</scope>
    <source>
        <strain evidence="2 3">KCTC 22745</strain>
    </source>
</reference>
<dbReference type="RefSeq" id="WP_270125210.1">
    <property type="nucleotide sequence ID" value="NZ_CP115396.1"/>
</dbReference>
<feature type="chain" id="PRO_5045386968" evidence="1">
    <location>
        <begin position="21"/>
        <end position="118"/>
    </location>
</feature>
<sequence length="118" mass="12658">MKPFLTSLLLAFATTTAAYAQAPAAAMATPDKTKEVLLVDASCGQCRLGLKGKDCDLAIRLNGKAYFVDGTTIDSHGDAHANNGFCNTVRKAEVQGEIVDNRFKATYFQLLPETTKAK</sequence>
<keyword evidence="1" id="KW-0732">Signal</keyword>
<keyword evidence="3" id="KW-1185">Reference proteome</keyword>
<dbReference type="InterPro" id="IPR045950">
    <property type="entry name" value="DUF6370"/>
</dbReference>
<name>A0ABY7PJK9_9BACT</name>
<evidence type="ECO:0000256" key="1">
    <source>
        <dbReference type="SAM" id="SignalP"/>
    </source>
</evidence>
<evidence type="ECO:0000313" key="2">
    <source>
        <dbReference type="EMBL" id="WBO82874.1"/>
    </source>
</evidence>
<proteinExistence type="predicted"/>
<dbReference type="Pfam" id="PF19897">
    <property type="entry name" value="DUF6370"/>
    <property type="match status" value="1"/>
</dbReference>
<evidence type="ECO:0000313" key="3">
    <source>
        <dbReference type="Proteomes" id="UP001211872"/>
    </source>
</evidence>
<accession>A0ABY7PJK9</accession>
<protein>
    <submittedName>
        <fullName evidence="2">DUF6370 family protein</fullName>
    </submittedName>
</protein>
<dbReference type="EMBL" id="CP115396">
    <property type="protein sequence ID" value="WBO82874.1"/>
    <property type="molecule type" value="Genomic_DNA"/>
</dbReference>
<dbReference type="Proteomes" id="UP001211872">
    <property type="component" value="Chromosome"/>
</dbReference>
<gene>
    <name evidence="2" type="ORF">O9Z63_10800</name>
</gene>
<organism evidence="2 3">
    <name type="scientific">Hymenobacter yonginensis</name>
    <dbReference type="NCBI Taxonomy" id="748197"/>
    <lineage>
        <taxon>Bacteria</taxon>
        <taxon>Pseudomonadati</taxon>
        <taxon>Bacteroidota</taxon>
        <taxon>Cytophagia</taxon>
        <taxon>Cytophagales</taxon>
        <taxon>Hymenobacteraceae</taxon>
        <taxon>Hymenobacter</taxon>
    </lineage>
</organism>
<feature type="signal peptide" evidence="1">
    <location>
        <begin position="1"/>
        <end position="20"/>
    </location>
</feature>